<dbReference type="Proteomes" id="UP000886817">
    <property type="component" value="Unassembled WGS sequence"/>
</dbReference>
<feature type="transmembrane region" description="Helical" evidence="1">
    <location>
        <begin position="92"/>
        <end position="119"/>
    </location>
</feature>
<feature type="transmembrane region" description="Helical" evidence="1">
    <location>
        <begin position="50"/>
        <end position="72"/>
    </location>
</feature>
<feature type="domain" description="Prepilin type IV endopeptidase peptidase" evidence="2">
    <location>
        <begin position="8"/>
        <end position="109"/>
    </location>
</feature>
<proteinExistence type="predicted"/>
<organism evidence="3 4">
    <name type="scientific">Candidatus Blautia gallistercoris</name>
    <dbReference type="NCBI Taxonomy" id="2838490"/>
    <lineage>
        <taxon>Bacteria</taxon>
        <taxon>Bacillati</taxon>
        <taxon>Bacillota</taxon>
        <taxon>Clostridia</taxon>
        <taxon>Lachnospirales</taxon>
        <taxon>Lachnospiraceae</taxon>
        <taxon>Blautia</taxon>
    </lineage>
</organism>
<protein>
    <submittedName>
        <fullName evidence="3">A24 family peptidase</fullName>
    </submittedName>
</protein>
<dbReference type="GO" id="GO:0016020">
    <property type="term" value="C:membrane"/>
    <property type="evidence" value="ECO:0007669"/>
    <property type="project" value="InterPro"/>
</dbReference>
<comment type="caution">
    <text evidence="3">The sequence shown here is derived from an EMBL/GenBank/DDBJ whole genome shotgun (WGS) entry which is preliminary data.</text>
</comment>
<evidence type="ECO:0000256" key="1">
    <source>
        <dbReference type="SAM" id="Phobius"/>
    </source>
</evidence>
<dbReference type="Gene3D" id="1.20.120.1220">
    <property type="match status" value="1"/>
</dbReference>
<keyword evidence="1" id="KW-0472">Membrane</keyword>
<sequence>MQVSGWLTLMIAFGAACMDVWKEKVENRFLVCGWLLGLGYQLGARQSQGVLYFLAGAVLPVLMLWVLFLFRMLGPGDIKLLSVLGGIMGAETVLFCIFYSFILGAILSLAFLITCGNFLQRFSYFSDYISTFLKTKKRVPYYFTGARPENIHFTVPVLMGVMLYAGGFY</sequence>
<reference evidence="3" key="1">
    <citation type="journal article" date="2021" name="PeerJ">
        <title>Extensive microbial diversity within the chicken gut microbiome revealed by metagenomics and culture.</title>
        <authorList>
            <person name="Gilroy R."/>
            <person name="Ravi A."/>
            <person name="Getino M."/>
            <person name="Pursley I."/>
            <person name="Horton D.L."/>
            <person name="Alikhan N.F."/>
            <person name="Baker D."/>
            <person name="Gharbi K."/>
            <person name="Hall N."/>
            <person name="Watson M."/>
            <person name="Adriaenssens E.M."/>
            <person name="Foster-Nyarko E."/>
            <person name="Jarju S."/>
            <person name="Secka A."/>
            <person name="Antonio M."/>
            <person name="Oren A."/>
            <person name="Chaudhuri R.R."/>
            <person name="La Ragione R."/>
            <person name="Hildebrand F."/>
            <person name="Pallen M.J."/>
        </authorList>
    </citation>
    <scope>NUCLEOTIDE SEQUENCE</scope>
    <source>
        <strain evidence="3">ChiSjej1B19-8411</strain>
    </source>
</reference>
<dbReference type="GO" id="GO:0004190">
    <property type="term" value="F:aspartic-type endopeptidase activity"/>
    <property type="evidence" value="ECO:0007669"/>
    <property type="project" value="InterPro"/>
</dbReference>
<keyword evidence="1" id="KW-0812">Transmembrane</keyword>
<dbReference type="EMBL" id="DXEX01000066">
    <property type="protein sequence ID" value="HIX58626.1"/>
    <property type="molecule type" value="Genomic_DNA"/>
</dbReference>
<name>A0A9D1WG61_9FIRM</name>
<reference evidence="3" key="2">
    <citation type="submission" date="2021-04" db="EMBL/GenBank/DDBJ databases">
        <authorList>
            <person name="Gilroy R."/>
        </authorList>
    </citation>
    <scope>NUCLEOTIDE SEQUENCE</scope>
    <source>
        <strain evidence="3">ChiSjej1B19-8411</strain>
    </source>
</reference>
<evidence type="ECO:0000313" key="4">
    <source>
        <dbReference type="Proteomes" id="UP000886817"/>
    </source>
</evidence>
<gene>
    <name evidence="3" type="ORF">IAA45_02795</name>
</gene>
<evidence type="ECO:0000313" key="3">
    <source>
        <dbReference type="EMBL" id="HIX58626.1"/>
    </source>
</evidence>
<evidence type="ECO:0000259" key="2">
    <source>
        <dbReference type="Pfam" id="PF01478"/>
    </source>
</evidence>
<dbReference type="AlphaFoldDB" id="A0A9D1WG61"/>
<feature type="non-terminal residue" evidence="3">
    <location>
        <position position="169"/>
    </location>
</feature>
<keyword evidence="1" id="KW-1133">Transmembrane helix</keyword>
<dbReference type="InterPro" id="IPR000045">
    <property type="entry name" value="Prepilin_IV_endopep_pep"/>
</dbReference>
<accession>A0A9D1WG61</accession>
<dbReference type="Pfam" id="PF01478">
    <property type="entry name" value="Peptidase_A24"/>
    <property type="match status" value="1"/>
</dbReference>